<keyword evidence="3" id="KW-1185">Reference proteome</keyword>
<protein>
    <submittedName>
        <fullName evidence="2">Uncharacterized protein</fullName>
    </submittedName>
</protein>
<dbReference type="AlphaFoldDB" id="A0AAE0FF60"/>
<feature type="compositionally biased region" description="Acidic residues" evidence="1">
    <location>
        <begin position="71"/>
        <end position="83"/>
    </location>
</feature>
<evidence type="ECO:0000256" key="1">
    <source>
        <dbReference type="SAM" id="MobiDB-lite"/>
    </source>
</evidence>
<organism evidence="2 3">
    <name type="scientific">Cymbomonas tetramitiformis</name>
    <dbReference type="NCBI Taxonomy" id="36881"/>
    <lineage>
        <taxon>Eukaryota</taxon>
        <taxon>Viridiplantae</taxon>
        <taxon>Chlorophyta</taxon>
        <taxon>Pyramimonadophyceae</taxon>
        <taxon>Pyramimonadales</taxon>
        <taxon>Pyramimonadaceae</taxon>
        <taxon>Cymbomonas</taxon>
    </lineage>
</organism>
<evidence type="ECO:0000313" key="2">
    <source>
        <dbReference type="EMBL" id="KAK3258246.1"/>
    </source>
</evidence>
<accession>A0AAE0FF60</accession>
<gene>
    <name evidence="2" type="ORF">CYMTET_32701</name>
</gene>
<comment type="caution">
    <text evidence="2">The sequence shown here is derived from an EMBL/GenBank/DDBJ whole genome shotgun (WGS) entry which is preliminary data.</text>
</comment>
<feature type="region of interest" description="Disordered" evidence="1">
    <location>
        <begin position="1"/>
        <end position="23"/>
    </location>
</feature>
<reference evidence="2 3" key="1">
    <citation type="journal article" date="2015" name="Genome Biol. Evol.">
        <title>Comparative Genomics of a Bacterivorous Green Alga Reveals Evolutionary Causalities and Consequences of Phago-Mixotrophic Mode of Nutrition.</title>
        <authorList>
            <person name="Burns J.A."/>
            <person name="Paasch A."/>
            <person name="Narechania A."/>
            <person name="Kim E."/>
        </authorList>
    </citation>
    <scope>NUCLEOTIDE SEQUENCE [LARGE SCALE GENOMIC DNA]</scope>
    <source>
        <strain evidence="2 3">PLY_AMNH</strain>
    </source>
</reference>
<proteinExistence type="predicted"/>
<dbReference type="EMBL" id="LGRX02019701">
    <property type="protein sequence ID" value="KAK3258246.1"/>
    <property type="molecule type" value="Genomic_DNA"/>
</dbReference>
<name>A0AAE0FF60_9CHLO</name>
<dbReference type="Proteomes" id="UP001190700">
    <property type="component" value="Unassembled WGS sequence"/>
</dbReference>
<feature type="region of interest" description="Disordered" evidence="1">
    <location>
        <begin position="46"/>
        <end position="97"/>
    </location>
</feature>
<sequence>MTARYRSSLLSAPFQNAPAAFDPNLKPNILKMSSLDEKYKSEAWRKTFVVPDAPDGQGGEGSRPPAHYEEGRDEDEDSGDEDPHEFFEGKNLLPNKKGGRFKCPVCPNKQHFPGLTALLKHLQCPGKQEPAKHRWVLAFLNQRSFFDKV</sequence>
<evidence type="ECO:0000313" key="3">
    <source>
        <dbReference type="Proteomes" id="UP001190700"/>
    </source>
</evidence>